<evidence type="ECO:0000256" key="1">
    <source>
        <dbReference type="ARBA" id="ARBA00022794"/>
    </source>
</evidence>
<organism evidence="3 4">
    <name type="scientific">Diacronema lutheri</name>
    <name type="common">Unicellular marine alga</name>
    <name type="synonym">Monochrysis lutheri</name>
    <dbReference type="NCBI Taxonomy" id="2081491"/>
    <lineage>
        <taxon>Eukaryota</taxon>
        <taxon>Haptista</taxon>
        <taxon>Haptophyta</taxon>
        <taxon>Pavlovophyceae</taxon>
        <taxon>Pavlovales</taxon>
        <taxon>Pavlovaceae</taxon>
        <taxon>Diacronema</taxon>
    </lineage>
</organism>
<keyword evidence="4" id="KW-1185">Reference proteome</keyword>
<evidence type="ECO:0000256" key="2">
    <source>
        <dbReference type="SAM" id="MobiDB-lite"/>
    </source>
</evidence>
<reference evidence="3" key="1">
    <citation type="submission" date="2021-05" db="EMBL/GenBank/DDBJ databases">
        <title>The genome of the haptophyte Pavlova lutheri (Diacronema luteri, Pavlovales) - a model for lipid biosynthesis in eukaryotic algae.</title>
        <authorList>
            <person name="Hulatt C.J."/>
            <person name="Posewitz M.C."/>
        </authorList>
    </citation>
    <scope>NUCLEOTIDE SEQUENCE</scope>
    <source>
        <strain evidence="3">NIVA-4/92</strain>
    </source>
</reference>
<protein>
    <recommendedName>
        <fullName evidence="5">Intraflagellar transport protein 43 homolog</fullName>
    </recommendedName>
</protein>
<feature type="compositionally biased region" description="Low complexity" evidence="2">
    <location>
        <begin position="71"/>
        <end position="81"/>
    </location>
</feature>
<dbReference type="InterPro" id="IPR029302">
    <property type="entry name" value="IFT43"/>
</dbReference>
<dbReference type="Proteomes" id="UP000751190">
    <property type="component" value="Unassembled WGS sequence"/>
</dbReference>
<name>A0A8J5X7B4_DIALT</name>
<dbReference type="GO" id="GO:0035721">
    <property type="term" value="P:intraciliary retrograde transport"/>
    <property type="evidence" value="ECO:0007669"/>
    <property type="project" value="TreeGrafter"/>
</dbReference>
<comment type="caution">
    <text evidence="3">The sequence shown here is derived from an EMBL/GenBank/DDBJ whole genome shotgun (WGS) entry which is preliminary data.</text>
</comment>
<evidence type="ECO:0008006" key="5">
    <source>
        <dbReference type="Google" id="ProtNLM"/>
    </source>
</evidence>
<gene>
    <name evidence="3" type="ORF">KFE25_003741</name>
</gene>
<dbReference type="EMBL" id="JAGTXO010000067">
    <property type="protein sequence ID" value="KAG8457587.1"/>
    <property type="molecule type" value="Genomic_DNA"/>
</dbReference>
<sequence>MPGGFGVGANEFDGAFKEKIAPRRRRAPKTAEEEAADAAAASGSPPPDRPIAKKTGGWSEGPGVDSIPTLGAEATASGSRRSGADGSGKRSGDVDDDDGIPVIPDLDEAAADAEVVTATIANAPAARANAHVPTLAELDAQLPSALPTAAEVGFDLGVLTQALYPADQLVEPDEEWQFDQLMTQISHDLLADETAAAARAERLRELEAKGAGAPLASRAGDRDGGRVGTRVALATANTRLSDD</sequence>
<feature type="region of interest" description="Disordered" evidence="2">
    <location>
        <begin position="1"/>
        <end position="106"/>
    </location>
</feature>
<dbReference type="GO" id="GO:0005929">
    <property type="term" value="C:cilium"/>
    <property type="evidence" value="ECO:0007669"/>
    <property type="project" value="TreeGrafter"/>
</dbReference>
<dbReference type="GO" id="GO:0030991">
    <property type="term" value="C:intraciliary transport particle A"/>
    <property type="evidence" value="ECO:0007669"/>
    <property type="project" value="InterPro"/>
</dbReference>
<dbReference type="AlphaFoldDB" id="A0A8J5X7B4"/>
<dbReference type="Pfam" id="PF15305">
    <property type="entry name" value="IFT43"/>
    <property type="match status" value="1"/>
</dbReference>
<proteinExistence type="predicted"/>
<dbReference type="PANTHER" id="PTHR33724:SF1">
    <property type="entry name" value="INTRAFLAGELLAR TRANSPORT PROTEIN 43 HOMOLOG"/>
    <property type="match status" value="1"/>
</dbReference>
<dbReference type="OMA" id="IGWGNES"/>
<dbReference type="OrthoDB" id="206950at2759"/>
<dbReference type="PANTHER" id="PTHR33724">
    <property type="entry name" value="INTRAFLAGELLAR TRANSPORT PROTEIN 43 HOMOLOG"/>
    <property type="match status" value="1"/>
</dbReference>
<evidence type="ECO:0000313" key="3">
    <source>
        <dbReference type="EMBL" id="KAG8457587.1"/>
    </source>
</evidence>
<keyword evidence="1" id="KW-0970">Cilium biogenesis/degradation</keyword>
<feature type="region of interest" description="Disordered" evidence="2">
    <location>
        <begin position="208"/>
        <end position="227"/>
    </location>
</feature>
<evidence type="ECO:0000313" key="4">
    <source>
        <dbReference type="Proteomes" id="UP000751190"/>
    </source>
</evidence>
<accession>A0A8J5X7B4</accession>
<feature type="compositionally biased region" description="Acidic residues" evidence="2">
    <location>
        <begin position="94"/>
        <end position="106"/>
    </location>
</feature>